<accession>A0A9P0PN83</accession>
<evidence type="ECO:0000313" key="1">
    <source>
        <dbReference type="EMBL" id="CAH1992548.1"/>
    </source>
</evidence>
<gene>
    <name evidence="1" type="ORF">ACAOBT_LOCUS20935</name>
</gene>
<reference evidence="1" key="1">
    <citation type="submission" date="2022-03" db="EMBL/GenBank/DDBJ databases">
        <authorList>
            <person name="Sayadi A."/>
        </authorList>
    </citation>
    <scope>NUCLEOTIDE SEQUENCE</scope>
</reference>
<dbReference type="Proteomes" id="UP001152888">
    <property type="component" value="Unassembled WGS sequence"/>
</dbReference>
<proteinExistence type="predicted"/>
<organism evidence="1 2">
    <name type="scientific">Acanthoscelides obtectus</name>
    <name type="common">Bean weevil</name>
    <name type="synonym">Bruchus obtectus</name>
    <dbReference type="NCBI Taxonomy" id="200917"/>
    <lineage>
        <taxon>Eukaryota</taxon>
        <taxon>Metazoa</taxon>
        <taxon>Ecdysozoa</taxon>
        <taxon>Arthropoda</taxon>
        <taxon>Hexapoda</taxon>
        <taxon>Insecta</taxon>
        <taxon>Pterygota</taxon>
        <taxon>Neoptera</taxon>
        <taxon>Endopterygota</taxon>
        <taxon>Coleoptera</taxon>
        <taxon>Polyphaga</taxon>
        <taxon>Cucujiformia</taxon>
        <taxon>Chrysomeloidea</taxon>
        <taxon>Chrysomelidae</taxon>
        <taxon>Bruchinae</taxon>
        <taxon>Bruchini</taxon>
        <taxon>Acanthoscelides</taxon>
    </lineage>
</organism>
<comment type="caution">
    <text evidence="1">The sequence shown here is derived from an EMBL/GenBank/DDBJ whole genome shotgun (WGS) entry which is preliminary data.</text>
</comment>
<sequence length="76" mass="8430">MFISSVMLSLLPPNICRTSKLRLVYPGCIGHHKNVDKSNSFEYVEGYTVLALTAHTGRDEVKVSGWSASIQAIYLD</sequence>
<evidence type="ECO:0000313" key="2">
    <source>
        <dbReference type="Proteomes" id="UP001152888"/>
    </source>
</evidence>
<name>A0A9P0PN83_ACAOB</name>
<dbReference type="AlphaFoldDB" id="A0A9P0PN83"/>
<protein>
    <submittedName>
        <fullName evidence="1">Uncharacterized protein</fullName>
    </submittedName>
</protein>
<dbReference type="EMBL" id="CAKOFQ010007147">
    <property type="protein sequence ID" value="CAH1992548.1"/>
    <property type="molecule type" value="Genomic_DNA"/>
</dbReference>
<keyword evidence="2" id="KW-1185">Reference proteome</keyword>